<name>A0A9D4B7K2_DREPO</name>
<dbReference type="InterPro" id="IPR035914">
    <property type="entry name" value="Sperma_CUB_dom_sf"/>
</dbReference>
<dbReference type="SMART" id="SM00042">
    <property type="entry name" value="CUB"/>
    <property type="match status" value="1"/>
</dbReference>
<dbReference type="InterPro" id="IPR002889">
    <property type="entry name" value="WSC_carb-bd"/>
</dbReference>
<feature type="region of interest" description="Disordered" evidence="4">
    <location>
        <begin position="311"/>
        <end position="353"/>
    </location>
</feature>
<dbReference type="InterPro" id="IPR000859">
    <property type="entry name" value="CUB_dom"/>
</dbReference>
<dbReference type="PANTHER" id="PTHR24251">
    <property type="entry name" value="OVOCHYMASE-RELATED"/>
    <property type="match status" value="1"/>
</dbReference>
<feature type="compositionally biased region" description="Polar residues" evidence="4">
    <location>
        <begin position="342"/>
        <end position="353"/>
    </location>
</feature>
<dbReference type="Pfam" id="PF01822">
    <property type="entry name" value="WSC"/>
    <property type="match status" value="1"/>
</dbReference>
<keyword evidence="5" id="KW-1133">Transmembrane helix</keyword>
<evidence type="ECO:0000256" key="2">
    <source>
        <dbReference type="ARBA" id="ARBA00023157"/>
    </source>
</evidence>
<keyword evidence="5" id="KW-0812">Transmembrane</keyword>
<keyword evidence="5" id="KW-0472">Membrane</keyword>
<feature type="compositionally biased region" description="Polar residues" evidence="4">
    <location>
        <begin position="311"/>
        <end position="324"/>
    </location>
</feature>
<dbReference type="Gene3D" id="2.60.120.290">
    <property type="entry name" value="Spermadhesin, CUB domain"/>
    <property type="match status" value="1"/>
</dbReference>
<reference evidence="8" key="1">
    <citation type="journal article" date="2019" name="bioRxiv">
        <title>The Genome of the Zebra Mussel, Dreissena polymorpha: A Resource for Invasive Species Research.</title>
        <authorList>
            <person name="McCartney M.A."/>
            <person name="Auch B."/>
            <person name="Kono T."/>
            <person name="Mallez S."/>
            <person name="Zhang Y."/>
            <person name="Obille A."/>
            <person name="Becker A."/>
            <person name="Abrahante J.E."/>
            <person name="Garbe J."/>
            <person name="Badalamenti J.P."/>
            <person name="Herman A."/>
            <person name="Mangelson H."/>
            <person name="Liachko I."/>
            <person name="Sullivan S."/>
            <person name="Sone E.D."/>
            <person name="Koren S."/>
            <person name="Silverstein K.A.T."/>
            <person name="Beckman K.B."/>
            <person name="Gohl D.M."/>
        </authorList>
    </citation>
    <scope>NUCLEOTIDE SEQUENCE</scope>
    <source>
        <strain evidence="8">Duluth1</strain>
        <tissue evidence="8">Whole animal</tissue>
    </source>
</reference>
<dbReference type="SMART" id="SM00321">
    <property type="entry name" value="WSC"/>
    <property type="match status" value="1"/>
</dbReference>
<evidence type="ECO:0000259" key="6">
    <source>
        <dbReference type="PROSITE" id="PS01180"/>
    </source>
</evidence>
<dbReference type="EMBL" id="JAIWYP010000024">
    <property type="protein sequence ID" value="KAH3692190.1"/>
    <property type="molecule type" value="Genomic_DNA"/>
</dbReference>
<dbReference type="PROSITE" id="PS01180">
    <property type="entry name" value="CUB"/>
    <property type="match status" value="1"/>
</dbReference>
<protein>
    <submittedName>
        <fullName evidence="8">Uncharacterized protein</fullName>
    </submittedName>
</protein>
<gene>
    <name evidence="8" type="ORF">DPMN_191546</name>
</gene>
<keyword evidence="1" id="KW-0677">Repeat</keyword>
<evidence type="ECO:0000313" key="9">
    <source>
        <dbReference type="Proteomes" id="UP000828390"/>
    </source>
</evidence>
<accession>A0A9D4B7K2</accession>
<evidence type="ECO:0000256" key="5">
    <source>
        <dbReference type="SAM" id="Phobius"/>
    </source>
</evidence>
<dbReference type="AlphaFoldDB" id="A0A9D4B7K2"/>
<feature type="transmembrane region" description="Helical" evidence="5">
    <location>
        <begin position="278"/>
        <end position="303"/>
    </location>
</feature>
<dbReference type="PROSITE" id="PS51212">
    <property type="entry name" value="WSC"/>
    <property type="match status" value="1"/>
</dbReference>
<comment type="caution">
    <text evidence="8">The sequence shown here is derived from an EMBL/GenBank/DDBJ whole genome shotgun (WGS) entry which is preliminary data.</text>
</comment>
<evidence type="ECO:0000259" key="7">
    <source>
        <dbReference type="PROSITE" id="PS51212"/>
    </source>
</evidence>
<evidence type="ECO:0000256" key="3">
    <source>
        <dbReference type="PROSITE-ProRule" id="PRU00059"/>
    </source>
</evidence>
<evidence type="ECO:0000313" key="8">
    <source>
        <dbReference type="EMBL" id="KAH3692190.1"/>
    </source>
</evidence>
<organism evidence="8 9">
    <name type="scientific">Dreissena polymorpha</name>
    <name type="common">Zebra mussel</name>
    <name type="synonym">Mytilus polymorpha</name>
    <dbReference type="NCBI Taxonomy" id="45954"/>
    <lineage>
        <taxon>Eukaryota</taxon>
        <taxon>Metazoa</taxon>
        <taxon>Spiralia</taxon>
        <taxon>Lophotrochozoa</taxon>
        <taxon>Mollusca</taxon>
        <taxon>Bivalvia</taxon>
        <taxon>Autobranchia</taxon>
        <taxon>Heteroconchia</taxon>
        <taxon>Euheterodonta</taxon>
        <taxon>Imparidentia</taxon>
        <taxon>Neoheterodontei</taxon>
        <taxon>Myida</taxon>
        <taxon>Dreissenoidea</taxon>
        <taxon>Dreissenidae</taxon>
        <taxon>Dreissena</taxon>
    </lineage>
</organism>
<sequence length="353" mass="38390">MGCYQDSGNRVLTDYDYFSDSNAPAECSKNCSNYKFFGVEARNHCLCGNTIISATQALESECRGICPGNISQICGADRRINLYKHWGCPLGSYSVNCSKQCHCLVSSCDDVTGECENGGCKDGWKGISCNEKCGGVLTDPFGVITSHNFPSYYNSKVHCTWVINAPEGCWINGKFTDFALEYHSNCIYDYLELFNGPNASYPSIGKFCGTVPPMQFTSQSNSVCIVFSTDSDNSERGFRLTYTISGQAKETTASKPSTTVTISIPTATTSSPTRNTTFATTLAVSSVLGVVLVAVIIFIVVCIRRRHRQSTGGVSASTESSPENNYDDLLTSRDPGNYDFLQMTTRGQQGCTN</sequence>
<dbReference type="SUPFAM" id="SSF49854">
    <property type="entry name" value="Spermadhesin, CUB domain"/>
    <property type="match status" value="1"/>
</dbReference>
<dbReference type="CDD" id="cd00041">
    <property type="entry name" value="CUB"/>
    <property type="match status" value="1"/>
</dbReference>
<keyword evidence="9" id="KW-1185">Reference proteome</keyword>
<evidence type="ECO:0000256" key="1">
    <source>
        <dbReference type="ARBA" id="ARBA00022737"/>
    </source>
</evidence>
<proteinExistence type="predicted"/>
<feature type="domain" description="CUB" evidence="6">
    <location>
        <begin position="133"/>
        <end position="245"/>
    </location>
</feature>
<feature type="domain" description="WSC" evidence="7">
    <location>
        <begin position="1"/>
        <end position="86"/>
    </location>
</feature>
<dbReference type="FunFam" id="2.60.120.290:FF:000013">
    <property type="entry name" value="Membrane frizzled-related protein"/>
    <property type="match status" value="1"/>
</dbReference>
<comment type="caution">
    <text evidence="3">Lacks conserved residue(s) required for the propagation of feature annotation.</text>
</comment>
<reference evidence="8" key="2">
    <citation type="submission" date="2020-11" db="EMBL/GenBank/DDBJ databases">
        <authorList>
            <person name="McCartney M.A."/>
            <person name="Auch B."/>
            <person name="Kono T."/>
            <person name="Mallez S."/>
            <person name="Becker A."/>
            <person name="Gohl D.M."/>
            <person name="Silverstein K.A.T."/>
            <person name="Koren S."/>
            <person name="Bechman K.B."/>
            <person name="Herman A."/>
            <person name="Abrahante J.E."/>
            <person name="Garbe J."/>
        </authorList>
    </citation>
    <scope>NUCLEOTIDE SEQUENCE</scope>
    <source>
        <strain evidence="8">Duluth1</strain>
        <tissue evidence="8">Whole animal</tissue>
    </source>
</reference>
<evidence type="ECO:0000256" key="4">
    <source>
        <dbReference type="SAM" id="MobiDB-lite"/>
    </source>
</evidence>
<dbReference type="Proteomes" id="UP000828390">
    <property type="component" value="Unassembled WGS sequence"/>
</dbReference>
<keyword evidence="2" id="KW-1015">Disulfide bond</keyword>
<dbReference type="Pfam" id="PF00431">
    <property type="entry name" value="CUB"/>
    <property type="match status" value="1"/>
</dbReference>
<dbReference type="PANTHER" id="PTHR24251:SF30">
    <property type="entry name" value="MEMBRANE FRIZZLED-RELATED PROTEIN"/>
    <property type="match status" value="1"/>
</dbReference>